<dbReference type="InterPro" id="IPR022099">
    <property type="entry name" value="DUF3638"/>
</dbReference>
<dbReference type="InterPro" id="IPR022105">
    <property type="entry name" value="DUF3645"/>
</dbReference>
<comment type="catalytic activity">
    <reaction evidence="1">
        <text>Thiol-dependent hydrolysis of ester, thioester, amide, peptide and isopeptide bonds formed by the C-terminal Gly of ubiquitin (a 76-residue protein attached to proteins as an intracellular targeting signal).</text>
        <dbReference type="EC" id="3.4.19.12"/>
    </reaction>
</comment>
<name>A0ABP0BBC9_9PEZI</name>
<evidence type="ECO:0000256" key="3">
    <source>
        <dbReference type="ARBA" id="ARBA00022670"/>
    </source>
</evidence>
<sequence length="1689" mass="190958">MSKLAPNRVYYPTNLKVLQKVSWDEHLPVGFQNDRYDRIIRAIVSKASRLYRFEENEDEDSKDLGDMYQSWDKILDSDLRTRGEIQRMRYECPRQDIERECPVRILDVEYVSRGCTAEPVSEVRASADCKASTVFQVVTMLHKKSRSVPMSQNISAILDEWKLFGGFLGTPLARLLPISSLVDYQTLQDQWGNILETCCLKELTVQMLKNVIETEFVEYVAGDIQAVGRKAVTAALEKERAAHMDICQDEGTRLANAFILQWPDVKAPNIGDFSSSYISPLPDLALHHNHNDDRPKERELAQPPEFAELWNIITPFETSTELLRRNYGQDLAASLKALEAAARHDILGEQRALPQILPRRDLEIAMSAYDACLQTTLRHINDCFSEASFLQRQSQVGTGYGWLQSVGLWPRLTPVSILELLRTKETLNLERNMFQALLHYGELLTGCQRIQRLSRALERNDIRRAQDELHNNGHFNWNVADYPDWLLLEIDSNMLIREEQVTVAQAMISPESAQNSVFQLNMGKGKTSMILPMVLSVLADGDQLARLIAPKALLLPTAQVLQSRLGGLVGREVRHVPFSRRLLTQQNCEETFAIFKQHHQDLTRNRGIFIAAPEHILAFKLSSEQCYVDARNMDLAVEMMQFHTHLRNNLCRDVLDESDFTLAVRTQLVYPSGTFTAVDGTPFRWELVQALLSLLEGHVANMADSNPHGINIVKRPGGGFPLVHILHPSVEDDLRSLIAEDIVQGRVLFFRPTPKAANSRLGRFQCGAHNSVSKIQSAIKAALWDDSSDEAVEEAASMFPNPEVIANGLLLMRGLLQHDILATCLKKRWNVQYGLHPKRWPIAVPYEARGVPSERSEFGHPDVTIIFTCLAFYYAGINLEQFRQGLNHVLHHVDDPATEYERWSSGDGVVTLPDDLQHWNSINVDDEGQVETLWEHLRFTRSVINHFLNTFVFPLYSRQFSVKLQASAWDLPIFTQNQSTTESSASRAKTTGFSGTNDNKSMLPLTIKQQDLPGLQQTNAEVLSYLLQQRNRNYICTGQQGKTRWTEEVLVRSLAGYRIQVFIDAGAYILEKTNISLARAWLALTEPSIKAAVFFDEKDNRAWVVFRDTTAPKAPLVSTPFAERLDECIVYYDEAHTRGVDLQLPPEARGALTLALGQTKDHTVQAAMRLRQLGTTQSVVFYAPPEVDQSIRDLCQLGNSVTKSFVNSSHVVRWLLEQTCQANEQLGSLYASHGLDFCRRTEATWKYQDTLDNPQSRKSLLDVLEQPERQTLKVMYGHAQPASTNNRGNRRQKPDRRKGKGKDESPKAAPLKQFMDQLQEYRSAGTASGVVRKGTFEEVEQEREVEVQVEQQRDTRPRKKYAALKFPGSVCKAICKFVETGVLSGDVGYQSAYAFIAGTDIGKRHNVHEIKSRLFVTAEFQRTIEGIFSGKSPRDDFLRPVEWLLWSPSTETGIVIIPEELELLIPDIHKSPFVHLVAYAAPVTRTMLDFSSLTYYSFPAMPVGYTMPAWLPVEMGILSGRLYMEFKEAMHMAQYIGQAVNVDADEETSVTEPFCANPTTFLLEWLPLRRAAKDILHTPAAYVCQGRALRPDHAFFSQSTQYQQEEKKDQTKLPKIEEVGIISPDIDFLNDGIDGLGIEVNEESSPTTEELSGNSSGTNSISDGIDELVIEVTEEEEEEIVIVRKVMVS</sequence>
<evidence type="ECO:0000256" key="6">
    <source>
        <dbReference type="ARBA" id="ARBA00022807"/>
    </source>
</evidence>
<feature type="compositionally biased region" description="Polar residues" evidence="7">
    <location>
        <begin position="1643"/>
        <end position="1662"/>
    </location>
</feature>
<keyword evidence="3" id="KW-0645">Protease</keyword>
<evidence type="ECO:0000259" key="8">
    <source>
        <dbReference type="Pfam" id="PF12340"/>
    </source>
</evidence>
<feature type="region of interest" description="Disordered" evidence="7">
    <location>
        <begin position="1276"/>
        <end position="1309"/>
    </location>
</feature>
<protein>
    <recommendedName>
        <fullName evidence="2">ubiquitinyl hydrolase 1</fullName>
        <ecNumber evidence="2">3.4.19.12</ecNumber>
    </recommendedName>
</protein>
<dbReference type="InterPro" id="IPR051346">
    <property type="entry name" value="OTU_Deubiquitinase"/>
</dbReference>
<accession>A0ABP0BBC9</accession>
<keyword evidence="6" id="KW-0788">Thiol protease</keyword>
<dbReference type="Proteomes" id="UP001642482">
    <property type="component" value="Unassembled WGS sequence"/>
</dbReference>
<organism evidence="10 11">
    <name type="scientific">Sporothrix eucalyptigena</name>
    <dbReference type="NCBI Taxonomy" id="1812306"/>
    <lineage>
        <taxon>Eukaryota</taxon>
        <taxon>Fungi</taxon>
        <taxon>Dikarya</taxon>
        <taxon>Ascomycota</taxon>
        <taxon>Pezizomycotina</taxon>
        <taxon>Sordariomycetes</taxon>
        <taxon>Sordariomycetidae</taxon>
        <taxon>Ophiostomatales</taxon>
        <taxon>Ophiostomataceae</taxon>
        <taxon>Sporothrix</taxon>
    </lineage>
</organism>
<feature type="region of interest" description="Disordered" evidence="7">
    <location>
        <begin position="1637"/>
        <end position="1662"/>
    </location>
</feature>
<dbReference type="EC" id="3.4.19.12" evidence="2"/>
<evidence type="ECO:0000256" key="4">
    <source>
        <dbReference type="ARBA" id="ARBA00022786"/>
    </source>
</evidence>
<evidence type="ECO:0000256" key="5">
    <source>
        <dbReference type="ARBA" id="ARBA00022801"/>
    </source>
</evidence>
<evidence type="ECO:0000256" key="1">
    <source>
        <dbReference type="ARBA" id="ARBA00000707"/>
    </source>
</evidence>
<keyword evidence="5" id="KW-0378">Hydrolase</keyword>
<evidence type="ECO:0000313" key="10">
    <source>
        <dbReference type="EMBL" id="CAK7216903.1"/>
    </source>
</evidence>
<dbReference type="PANTHER" id="PTHR13367">
    <property type="entry name" value="UBIQUITIN THIOESTERASE"/>
    <property type="match status" value="1"/>
</dbReference>
<feature type="compositionally biased region" description="Basic residues" evidence="7">
    <location>
        <begin position="1288"/>
        <end position="1300"/>
    </location>
</feature>
<proteinExistence type="predicted"/>
<dbReference type="EMBL" id="CAWUHD010000022">
    <property type="protein sequence ID" value="CAK7216903.1"/>
    <property type="molecule type" value="Genomic_DNA"/>
</dbReference>
<feature type="domain" description="DUF3638" evidence="8">
    <location>
        <begin position="474"/>
        <end position="702"/>
    </location>
</feature>
<reference evidence="10 11" key="1">
    <citation type="submission" date="2024-01" db="EMBL/GenBank/DDBJ databases">
        <authorList>
            <person name="Allen C."/>
            <person name="Tagirdzhanova G."/>
        </authorList>
    </citation>
    <scope>NUCLEOTIDE SEQUENCE [LARGE SCALE GENOMIC DNA]</scope>
</reference>
<dbReference type="PANTHER" id="PTHR13367:SF33">
    <property type="entry name" value="P-LOOP CONTAINING NUCLEOSIDE TRIPHOSPHATE HYDROLASE PROTEIN"/>
    <property type="match status" value="1"/>
</dbReference>
<evidence type="ECO:0000259" key="9">
    <source>
        <dbReference type="Pfam" id="PF12359"/>
    </source>
</evidence>
<gene>
    <name evidence="10" type="ORF">SEUCBS140593_003023</name>
</gene>
<dbReference type="Pfam" id="PF12359">
    <property type="entry name" value="DUF3645"/>
    <property type="match status" value="1"/>
</dbReference>
<keyword evidence="4" id="KW-0833">Ubl conjugation pathway</keyword>
<evidence type="ECO:0000256" key="2">
    <source>
        <dbReference type="ARBA" id="ARBA00012759"/>
    </source>
</evidence>
<dbReference type="Pfam" id="PF12340">
    <property type="entry name" value="DUF3638"/>
    <property type="match status" value="1"/>
</dbReference>
<keyword evidence="11" id="KW-1185">Reference proteome</keyword>
<feature type="domain" description="DUF3645" evidence="9">
    <location>
        <begin position="836"/>
        <end position="868"/>
    </location>
</feature>
<evidence type="ECO:0000256" key="7">
    <source>
        <dbReference type="SAM" id="MobiDB-lite"/>
    </source>
</evidence>
<comment type="caution">
    <text evidence="10">The sequence shown here is derived from an EMBL/GenBank/DDBJ whole genome shotgun (WGS) entry which is preliminary data.</text>
</comment>
<evidence type="ECO:0000313" key="11">
    <source>
        <dbReference type="Proteomes" id="UP001642482"/>
    </source>
</evidence>